<dbReference type="Proteomes" id="UP000199437">
    <property type="component" value="Unassembled WGS sequence"/>
</dbReference>
<dbReference type="STRING" id="1267423.SAMN05216290_3718"/>
<keyword evidence="1" id="KW-0812">Transmembrane</keyword>
<dbReference type="RefSeq" id="WP_139177682.1">
    <property type="nucleotide sequence ID" value="NZ_FOIR01000004.1"/>
</dbReference>
<dbReference type="EMBL" id="FOIR01000004">
    <property type="protein sequence ID" value="SEW41275.1"/>
    <property type="molecule type" value="Genomic_DNA"/>
</dbReference>
<accession>A0A1I0RJR2</accession>
<gene>
    <name evidence="2" type="ORF">SAMN05216290_3718</name>
</gene>
<keyword evidence="3" id="KW-1185">Reference proteome</keyword>
<evidence type="ECO:0000313" key="2">
    <source>
        <dbReference type="EMBL" id="SEW41275.1"/>
    </source>
</evidence>
<evidence type="ECO:0000313" key="3">
    <source>
        <dbReference type="Proteomes" id="UP000199437"/>
    </source>
</evidence>
<evidence type="ECO:0000256" key="1">
    <source>
        <dbReference type="SAM" id="Phobius"/>
    </source>
</evidence>
<evidence type="ECO:0008006" key="4">
    <source>
        <dbReference type="Google" id="ProtNLM"/>
    </source>
</evidence>
<feature type="transmembrane region" description="Helical" evidence="1">
    <location>
        <begin position="141"/>
        <end position="158"/>
    </location>
</feature>
<feature type="transmembrane region" description="Helical" evidence="1">
    <location>
        <begin position="26"/>
        <end position="44"/>
    </location>
</feature>
<keyword evidence="1" id="KW-0472">Membrane</keyword>
<feature type="transmembrane region" description="Helical" evidence="1">
    <location>
        <begin position="170"/>
        <end position="188"/>
    </location>
</feature>
<dbReference type="OrthoDB" id="9786064at2"/>
<reference evidence="3" key="1">
    <citation type="submission" date="2016-10" db="EMBL/GenBank/DDBJ databases">
        <authorList>
            <person name="Varghese N."/>
            <person name="Submissions S."/>
        </authorList>
    </citation>
    <scope>NUCLEOTIDE SEQUENCE [LARGE SCALE GENOMIC DNA]</scope>
    <source>
        <strain evidence="3">CGMCC 1.12402</strain>
    </source>
</reference>
<sequence length="189" mass="21360">MPTLVFYTLLFHLGSSSNLTDKGRWTVVSLIFVTTCVIPVLTVVMFKATRVIRDLNMVNRTDRYIPFVFITLFYVVVSYLIKGQEWLTPLMYNCFLAITTVVVLTNGITFKWKISAHAAGVAGWLGFIVAFQNQFASTNTLFWPLVWSVALCGLVFWSRLFLKAHKPAEIWAGATMGFLVCYAAVVFFS</sequence>
<feature type="transmembrane region" description="Helical" evidence="1">
    <location>
        <begin position="87"/>
        <end position="104"/>
    </location>
</feature>
<proteinExistence type="predicted"/>
<feature type="transmembrane region" description="Helical" evidence="1">
    <location>
        <begin position="64"/>
        <end position="81"/>
    </location>
</feature>
<name>A0A1I0RJR2_9BACT</name>
<dbReference type="AlphaFoldDB" id="A0A1I0RJR2"/>
<keyword evidence="1" id="KW-1133">Transmembrane helix</keyword>
<organism evidence="2 3">
    <name type="scientific">Roseivirga pacifica</name>
    <dbReference type="NCBI Taxonomy" id="1267423"/>
    <lineage>
        <taxon>Bacteria</taxon>
        <taxon>Pseudomonadati</taxon>
        <taxon>Bacteroidota</taxon>
        <taxon>Cytophagia</taxon>
        <taxon>Cytophagales</taxon>
        <taxon>Roseivirgaceae</taxon>
        <taxon>Roseivirga</taxon>
    </lineage>
</organism>
<dbReference type="GeneID" id="99988386"/>
<protein>
    <recommendedName>
        <fullName evidence="4">PAP2 superfamily protein</fullName>
    </recommendedName>
</protein>
<feature type="transmembrane region" description="Helical" evidence="1">
    <location>
        <begin position="116"/>
        <end position="135"/>
    </location>
</feature>